<dbReference type="KEGG" id="pmu:PM1637"/>
<dbReference type="SUPFAM" id="SSF160472">
    <property type="entry name" value="NMB0513-like"/>
    <property type="match status" value="1"/>
</dbReference>
<proteinExistence type="predicted"/>
<protein>
    <recommendedName>
        <fullName evidence="3">DUF596 domain-containing protein</fullName>
    </recommendedName>
</protein>
<accession>Q9CKI0</accession>
<dbReference type="Gene3D" id="1.10.3510.10">
    <property type="entry name" value="NMB0513-like"/>
    <property type="match status" value="1"/>
</dbReference>
<dbReference type="EMBL" id="AE004439">
    <property type="protein sequence ID" value="AAK03721.1"/>
    <property type="molecule type" value="Genomic_DNA"/>
</dbReference>
<name>Q9CKI0_PASMU</name>
<dbReference type="InterPro" id="IPR007670">
    <property type="entry name" value="DUF596"/>
</dbReference>
<keyword evidence="2" id="KW-1185">Reference proteome</keyword>
<evidence type="ECO:0000313" key="1">
    <source>
        <dbReference type="EMBL" id="AAK03721.1"/>
    </source>
</evidence>
<evidence type="ECO:0008006" key="3">
    <source>
        <dbReference type="Google" id="ProtNLM"/>
    </source>
</evidence>
<dbReference type="EnsemblBacteria" id="AAK03721">
    <property type="protein sequence ID" value="AAK03721"/>
    <property type="gene ID" value="PM1637"/>
</dbReference>
<gene>
    <name evidence="1" type="ordered locus">PM1637</name>
</gene>
<dbReference type="AlphaFoldDB" id="Q9CKI0"/>
<dbReference type="HOGENOM" id="CLU_132704_1_0_6"/>
<organism evidence="1 2">
    <name type="scientific">Pasteurella multocida (strain Pm70)</name>
    <dbReference type="NCBI Taxonomy" id="272843"/>
    <lineage>
        <taxon>Bacteria</taxon>
        <taxon>Pseudomonadati</taxon>
        <taxon>Pseudomonadota</taxon>
        <taxon>Gammaproteobacteria</taxon>
        <taxon>Pasteurellales</taxon>
        <taxon>Pasteurellaceae</taxon>
        <taxon>Pasteurella</taxon>
    </lineage>
</organism>
<dbReference type="Pfam" id="PF04591">
    <property type="entry name" value="DUF596"/>
    <property type="match status" value="1"/>
</dbReference>
<dbReference type="Proteomes" id="UP000000809">
    <property type="component" value="Chromosome"/>
</dbReference>
<evidence type="ECO:0000313" key="2">
    <source>
        <dbReference type="Proteomes" id="UP000000809"/>
    </source>
</evidence>
<dbReference type="InterPro" id="IPR023138">
    <property type="entry name" value="NMB0513-like_sf"/>
</dbReference>
<reference evidence="1 2" key="1">
    <citation type="journal article" date="2001" name="Proc. Natl. Acad. Sci. U.S.A.">
        <title>Complete genomic sequence of Pasteurella multocida Pm70.</title>
        <authorList>
            <person name="May B.J."/>
            <person name="Zhang Q."/>
            <person name="Li L.L."/>
            <person name="Paustian M.L."/>
            <person name="Whittam T.S."/>
            <person name="Kapur V."/>
        </authorList>
    </citation>
    <scope>NUCLEOTIDE SEQUENCE [LARGE SCALE GENOMIC DNA]</scope>
    <source>
        <strain evidence="1 2">Pm70</strain>
    </source>
</reference>
<sequence>MMLYRRWSSRSSPDERYQRDKEVNMLEKMSEAQYKRVVENNRGLALDGLFASFQVCFGDIQDKPEIKEMFLELMADLMKTGELKLATKGKFLEGSIEEQIDVFRQAWPDHYDDKELEYDIDNIWWHVYAPAGAVWIWEDGYEEWT</sequence>